<evidence type="ECO:0000313" key="3">
    <source>
        <dbReference type="Proteomes" id="UP001596223"/>
    </source>
</evidence>
<accession>A0ABW1JTK3</accession>
<sequence>MDQLREVPTPPTVFRASWVRWVEMVVLGLVGLGVGWLFLVTGAGEPALTFPVFGALVSGTLALLLGLHHFVRPAPDVAVDDHGVTLGPFGRIPWGGISRIHLRTGRHLSIELVEPKPTLTDKRWPRWIYGPVGRLFVGYPLTISERWLRPISVDDVAAELQRRNPDLVITRSEQRGIRRR</sequence>
<keyword evidence="1" id="KW-0812">Transmembrane</keyword>
<evidence type="ECO:0000256" key="1">
    <source>
        <dbReference type="SAM" id="Phobius"/>
    </source>
</evidence>
<name>A0ABW1JTK3_9NOCA</name>
<dbReference type="Proteomes" id="UP001596223">
    <property type="component" value="Unassembled WGS sequence"/>
</dbReference>
<keyword evidence="1" id="KW-1133">Transmembrane helix</keyword>
<evidence type="ECO:0000313" key="2">
    <source>
        <dbReference type="EMBL" id="MFC6012424.1"/>
    </source>
</evidence>
<gene>
    <name evidence="2" type="ORF">ACFP3H_15290</name>
</gene>
<keyword evidence="1" id="KW-0472">Membrane</keyword>
<proteinExistence type="predicted"/>
<protein>
    <recommendedName>
        <fullName evidence="4">PH domain-containing protein</fullName>
    </recommendedName>
</protein>
<comment type="caution">
    <text evidence="2">The sequence shown here is derived from an EMBL/GenBank/DDBJ whole genome shotgun (WGS) entry which is preliminary data.</text>
</comment>
<organism evidence="2 3">
    <name type="scientific">Nocardia lasii</name>
    <dbReference type="NCBI Taxonomy" id="1616107"/>
    <lineage>
        <taxon>Bacteria</taxon>
        <taxon>Bacillati</taxon>
        <taxon>Actinomycetota</taxon>
        <taxon>Actinomycetes</taxon>
        <taxon>Mycobacteriales</taxon>
        <taxon>Nocardiaceae</taxon>
        <taxon>Nocardia</taxon>
    </lineage>
</organism>
<feature type="transmembrane region" description="Helical" evidence="1">
    <location>
        <begin position="47"/>
        <end position="67"/>
    </location>
</feature>
<keyword evidence="3" id="KW-1185">Reference proteome</keyword>
<dbReference type="EMBL" id="JBHSQN010000010">
    <property type="protein sequence ID" value="MFC6012424.1"/>
    <property type="molecule type" value="Genomic_DNA"/>
</dbReference>
<reference evidence="3" key="1">
    <citation type="journal article" date="2019" name="Int. J. Syst. Evol. Microbiol.">
        <title>The Global Catalogue of Microorganisms (GCM) 10K type strain sequencing project: providing services to taxonomists for standard genome sequencing and annotation.</title>
        <authorList>
            <consortium name="The Broad Institute Genomics Platform"/>
            <consortium name="The Broad Institute Genome Sequencing Center for Infectious Disease"/>
            <person name="Wu L."/>
            <person name="Ma J."/>
        </authorList>
    </citation>
    <scope>NUCLEOTIDE SEQUENCE [LARGE SCALE GENOMIC DNA]</scope>
    <source>
        <strain evidence="3">CCUG 36956</strain>
    </source>
</reference>
<feature type="transmembrane region" description="Helical" evidence="1">
    <location>
        <begin position="21"/>
        <end position="41"/>
    </location>
</feature>
<evidence type="ECO:0008006" key="4">
    <source>
        <dbReference type="Google" id="ProtNLM"/>
    </source>
</evidence>